<reference evidence="1 2" key="1">
    <citation type="submission" date="2018-02" db="EMBL/GenBank/DDBJ databases">
        <title>Draft genome sequence of Ochrobactrum oryzae found in Brazil.</title>
        <authorList>
            <person name="Cerdeira L."/>
            <person name="Andrade F."/>
            <person name="Zacariotto T."/>
            <person name="Barbosa B."/>
            <person name="Santos S."/>
            <person name="Cassetari V."/>
            <person name="Lincopan N."/>
        </authorList>
    </citation>
    <scope>NUCLEOTIDE SEQUENCE [LARGE SCALE GENOMIC DNA]</scope>
    <source>
        <strain evidence="1 2">OA447</strain>
    </source>
</reference>
<evidence type="ECO:0000313" key="1">
    <source>
        <dbReference type="EMBL" id="PQA75337.1"/>
    </source>
</evidence>
<comment type="caution">
    <text evidence="1">The sequence shown here is derived from an EMBL/GenBank/DDBJ whole genome shotgun (WGS) entry which is preliminary data.</text>
</comment>
<evidence type="ECO:0000313" key="2">
    <source>
        <dbReference type="Proteomes" id="UP000238493"/>
    </source>
</evidence>
<sequence length="132" mass="14528">MATLKVGIADYEEMKDRTRQIAAGEKKPAPGDPTVWFPSTESFARILSTGNRDLLRIIHEQAPESVEELAKITGRAQPNVSRTLKTMAGYGLIRMEKGRGLKLTPKLAYDRIELVLPLTAAKAPQKVKGGQQ</sequence>
<dbReference type="Proteomes" id="UP000238493">
    <property type="component" value="Unassembled WGS sequence"/>
</dbReference>
<name>A0A2S7J503_9HYPH</name>
<gene>
    <name evidence="1" type="ORF">C3731_01830</name>
</gene>
<dbReference type="InterPro" id="IPR036388">
    <property type="entry name" value="WH-like_DNA-bd_sf"/>
</dbReference>
<proteinExistence type="predicted"/>
<dbReference type="RefSeq" id="WP_067182888.1">
    <property type="nucleotide sequence ID" value="NZ_PTRC01000005.1"/>
</dbReference>
<accession>A0A2S7J503</accession>
<dbReference type="SUPFAM" id="SSF46785">
    <property type="entry name" value="Winged helix' DNA-binding domain"/>
    <property type="match status" value="1"/>
</dbReference>
<dbReference type="Gene3D" id="1.10.10.10">
    <property type="entry name" value="Winged helix-like DNA-binding domain superfamily/Winged helix DNA-binding domain"/>
    <property type="match status" value="1"/>
</dbReference>
<protein>
    <submittedName>
        <fullName evidence="1">Transcriptional regulator</fullName>
    </submittedName>
</protein>
<organism evidence="1 2">
    <name type="scientific">Brucella oryzae</name>
    <dbReference type="NCBI Taxonomy" id="335286"/>
    <lineage>
        <taxon>Bacteria</taxon>
        <taxon>Pseudomonadati</taxon>
        <taxon>Pseudomonadota</taxon>
        <taxon>Alphaproteobacteria</taxon>
        <taxon>Hyphomicrobiales</taxon>
        <taxon>Brucellaceae</taxon>
        <taxon>Brucella/Ochrobactrum group</taxon>
        <taxon>Brucella</taxon>
    </lineage>
</organism>
<dbReference type="OrthoDB" id="8449527at2"/>
<dbReference type="InterPro" id="IPR011991">
    <property type="entry name" value="ArsR-like_HTH"/>
</dbReference>
<dbReference type="GO" id="GO:0006355">
    <property type="term" value="P:regulation of DNA-templated transcription"/>
    <property type="evidence" value="ECO:0007669"/>
    <property type="project" value="UniProtKB-ARBA"/>
</dbReference>
<dbReference type="EMBL" id="PTRC01000005">
    <property type="protein sequence ID" value="PQA75337.1"/>
    <property type="molecule type" value="Genomic_DNA"/>
</dbReference>
<keyword evidence="2" id="KW-1185">Reference proteome</keyword>
<dbReference type="InterPro" id="IPR036390">
    <property type="entry name" value="WH_DNA-bd_sf"/>
</dbReference>
<dbReference type="CDD" id="cd00090">
    <property type="entry name" value="HTH_ARSR"/>
    <property type="match status" value="1"/>
</dbReference>
<dbReference type="AlphaFoldDB" id="A0A2S7J503"/>
<dbReference type="Pfam" id="PF25212">
    <property type="entry name" value="HVO_A0114"/>
    <property type="match status" value="1"/>
</dbReference>